<evidence type="ECO:0000313" key="3">
    <source>
        <dbReference type="Proteomes" id="UP001221411"/>
    </source>
</evidence>
<dbReference type="EMBL" id="JAQNDO010000001">
    <property type="protein sequence ID" value="MDC0748164.1"/>
    <property type="molecule type" value="Genomic_DNA"/>
</dbReference>
<comment type="caution">
    <text evidence="2">The sequence shown here is derived from an EMBL/GenBank/DDBJ whole genome shotgun (WGS) entry which is preliminary data.</text>
</comment>
<dbReference type="SUPFAM" id="SSF69349">
    <property type="entry name" value="Phage fibre proteins"/>
    <property type="match status" value="1"/>
</dbReference>
<feature type="region of interest" description="Disordered" evidence="1">
    <location>
        <begin position="1"/>
        <end position="33"/>
    </location>
</feature>
<reference evidence="2 3" key="1">
    <citation type="submission" date="2022-11" db="EMBL/GenBank/DDBJ databases">
        <title>Minimal conservation of predation-associated metabolite biosynthetic gene clusters underscores biosynthetic potential of Myxococcota including descriptions for ten novel species: Archangium lansinium sp. nov., Myxococcus landrumus sp. nov., Nannocystis bai.</title>
        <authorList>
            <person name="Ahearne A."/>
            <person name="Stevens C."/>
            <person name="Dowd S."/>
        </authorList>
    </citation>
    <scope>NUCLEOTIDE SEQUENCE [LARGE SCALE GENOMIC DNA]</scope>
    <source>
        <strain evidence="2 3">RJM3</strain>
    </source>
</reference>
<proteinExistence type="predicted"/>
<feature type="compositionally biased region" description="Basic and acidic residues" evidence="1">
    <location>
        <begin position="14"/>
        <end position="33"/>
    </location>
</feature>
<gene>
    <name evidence="2" type="ORF">POL67_42950</name>
</gene>
<keyword evidence="3" id="KW-1185">Reference proteome</keyword>
<evidence type="ECO:0000256" key="1">
    <source>
        <dbReference type="SAM" id="MobiDB-lite"/>
    </source>
</evidence>
<dbReference type="Proteomes" id="UP001221411">
    <property type="component" value="Unassembled WGS sequence"/>
</dbReference>
<sequence length="118" mass="12603">MAQTTGGDVASEVRGSRTEVVHGSEQHTVHGDHMTVVMGQSVLRVEAEHAVVVGEGRDDGIVETNVSGKWIVSAGKTARIQADQGISLVVGTAWWRSSRIGSSCARAAWRSRGRRARP</sequence>
<organism evidence="2 3">
    <name type="scientific">Polyangium mundeleinium</name>
    <dbReference type="NCBI Taxonomy" id="2995306"/>
    <lineage>
        <taxon>Bacteria</taxon>
        <taxon>Pseudomonadati</taxon>
        <taxon>Myxococcota</taxon>
        <taxon>Polyangia</taxon>
        <taxon>Polyangiales</taxon>
        <taxon>Polyangiaceae</taxon>
        <taxon>Polyangium</taxon>
    </lineage>
</organism>
<name>A0ABT5F3F7_9BACT</name>
<evidence type="ECO:0000313" key="2">
    <source>
        <dbReference type="EMBL" id="MDC0748164.1"/>
    </source>
</evidence>
<dbReference type="RefSeq" id="WP_271926980.1">
    <property type="nucleotide sequence ID" value="NZ_JAQNDO010000001.1"/>
</dbReference>
<protein>
    <recommendedName>
        <fullName evidence="4">DUF2345 domain-containing protein</fullName>
    </recommendedName>
</protein>
<evidence type="ECO:0008006" key="4">
    <source>
        <dbReference type="Google" id="ProtNLM"/>
    </source>
</evidence>
<accession>A0ABT5F3F7</accession>